<dbReference type="Proteomes" id="UP000825890">
    <property type="component" value="Unassembled WGS sequence"/>
</dbReference>
<sequence>MILDYTLIAGLEDSKDKSPTNKILLTSRYRFPWQLHLNRRTRKLVAHHYFANSVFQLPNAHCRFMGPLTLEAWLIRVDPLYIGLLKSIQLDFREAKETCLYNLLVAVEDVDEYRDAVRESCGYELEESIFHIGVERIPKKREGRKRYMRAYTVKKAREIGDSPYSQYAHLDRPIPRGD</sequence>
<reference evidence="1 2" key="1">
    <citation type="submission" date="2021-01" db="EMBL/GenBank/DDBJ databases">
        <title>Cercospora kikuchii MAFF 305040 whole genome shotgun sequence.</title>
        <authorList>
            <person name="Kashiwa T."/>
            <person name="Suzuki T."/>
        </authorList>
    </citation>
    <scope>NUCLEOTIDE SEQUENCE [LARGE SCALE GENOMIC DNA]</scope>
    <source>
        <strain evidence="1 2">MAFF 305040</strain>
    </source>
</reference>
<gene>
    <name evidence="1" type="ORF">CKM354_000459100</name>
</gene>
<dbReference type="EMBL" id="BOLY01000003">
    <property type="protein sequence ID" value="GIZ41280.1"/>
    <property type="molecule type" value="Genomic_DNA"/>
</dbReference>
<keyword evidence="2" id="KW-1185">Reference proteome</keyword>
<name>A0A9P3FGA8_9PEZI</name>
<proteinExistence type="predicted"/>
<evidence type="ECO:0000313" key="2">
    <source>
        <dbReference type="Proteomes" id="UP000825890"/>
    </source>
</evidence>
<dbReference type="OrthoDB" id="3626626at2759"/>
<dbReference type="GeneID" id="68290166"/>
<comment type="caution">
    <text evidence="1">The sequence shown here is derived from an EMBL/GenBank/DDBJ whole genome shotgun (WGS) entry which is preliminary data.</text>
</comment>
<protein>
    <submittedName>
        <fullName evidence="1">Uncharacterized protein</fullName>
    </submittedName>
</protein>
<evidence type="ECO:0000313" key="1">
    <source>
        <dbReference type="EMBL" id="GIZ41280.1"/>
    </source>
</evidence>
<accession>A0A9P3FGA8</accession>
<dbReference type="RefSeq" id="XP_044655767.1">
    <property type="nucleotide sequence ID" value="XM_044799832.1"/>
</dbReference>
<dbReference type="AlphaFoldDB" id="A0A9P3FGA8"/>
<organism evidence="1 2">
    <name type="scientific">Cercospora kikuchii</name>
    <dbReference type="NCBI Taxonomy" id="84275"/>
    <lineage>
        <taxon>Eukaryota</taxon>
        <taxon>Fungi</taxon>
        <taxon>Dikarya</taxon>
        <taxon>Ascomycota</taxon>
        <taxon>Pezizomycotina</taxon>
        <taxon>Dothideomycetes</taxon>
        <taxon>Dothideomycetidae</taxon>
        <taxon>Mycosphaerellales</taxon>
        <taxon>Mycosphaerellaceae</taxon>
        <taxon>Cercospora</taxon>
    </lineage>
</organism>